<keyword evidence="8 15" id="KW-0812">Transmembrane</keyword>
<feature type="transmembrane region" description="Helical" evidence="15">
    <location>
        <begin position="123"/>
        <end position="148"/>
    </location>
</feature>
<comment type="catalytic activity">
    <reaction evidence="13">
        <text>H(+)(in) = H(+)(out)</text>
        <dbReference type="Rhea" id="RHEA:34979"/>
        <dbReference type="ChEBI" id="CHEBI:15378"/>
    </reaction>
</comment>
<keyword evidence="10" id="KW-0256">Endoplasmic reticulum</keyword>
<dbReference type="Pfam" id="PF23417">
    <property type="entry name" value="STING_TM"/>
    <property type="match status" value="1"/>
</dbReference>
<dbReference type="InterPro" id="IPR055434">
    <property type="entry name" value="STING_TM"/>
</dbReference>
<dbReference type="FunFam" id="1.20.5.5200:FF:000001">
    <property type="entry name" value="Stimulator of interferon genes protein"/>
    <property type="match status" value="1"/>
</dbReference>
<dbReference type="CTD" id="340061"/>
<keyword evidence="18" id="KW-1185">Reference proteome</keyword>
<dbReference type="RefSeq" id="XP_028271876.1">
    <property type="nucleotide sequence ID" value="XM_028416075.1"/>
</dbReference>
<evidence type="ECO:0000259" key="16">
    <source>
        <dbReference type="Pfam" id="PF15009"/>
    </source>
</evidence>
<reference evidence="19" key="1">
    <citation type="submission" date="2025-08" db="UniProtKB">
        <authorList>
            <consortium name="RefSeq"/>
        </authorList>
    </citation>
    <scope>IDENTIFICATION</scope>
</reference>
<evidence type="ECO:0000256" key="12">
    <source>
        <dbReference type="ARBA" id="ARBA00023136"/>
    </source>
</evidence>
<dbReference type="GO" id="GO:0016239">
    <property type="term" value="P:positive regulation of macroautophagy"/>
    <property type="evidence" value="ECO:0007669"/>
    <property type="project" value="TreeGrafter"/>
</dbReference>
<dbReference type="GO" id="GO:0002218">
    <property type="term" value="P:activation of innate immune response"/>
    <property type="evidence" value="ECO:0007669"/>
    <property type="project" value="InterPro"/>
</dbReference>
<dbReference type="Gene3D" id="1.20.5.5200">
    <property type="match status" value="1"/>
</dbReference>
<dbReference type="GO" id="GO:0032481">
    <property type="term" value="P:positive regulation of type I interferon production"/>
    <property type="evidence" value="ECO:0007669"/>
    <property type="project" value="InterPro"/>
</dbReference>
<dbReference type="InterPro" id="IPR029158">
    <property type="entry name" value="STING"/>
</dbReference>
<dbReference type="GO" id="GO:0000139">
    <property type="term" value="C:Golgi membrane"/>
    <property type="evidence" value="ECO:0007669"/>
    <property type="project" value="UniProtKB-SubCell"/>
</dbReference>
<dbReference type="CDD" id="cd22658">
    <property type="entry name" value="STING_C_metazoan-like"/>
    <property type="match status" value="1"/>
</dbReference>
<feature type="region of interest" description="Disordered" evidence="14">
    <location>
        <begin position="1"/>
        <end position="28"/>
    </location>
</feature>
<dbReference type="Pfam" id="PF15009">
    <property type="entry name" value="STING_LBD"/>
    <property type="match status" value="1"/>
</dbReference>
<feature type="transmembrane region" description="Helical" evidence="15">
    <location>
        <begin position="79"/>
        <end position="102"/>
    </location>
</feature>
<organism evidence="18 19">
    <name type="scientific">Parambassis ranga</name>
    <name type="common">Indian glassy fish</name>
    <dbReference type="NCBI Taxonomy" id="210632"/>
    <lineage>
        <taxon>Eukaryota</taxon>
        <taxon>Metazoa</taxon>
        <taxon>Chordata</taxon>
        <taxon>Craniata</taxon>
        <taxon>Vertebrata</taxon>
        <taxon>Euteleostomi</taxon>
        <taxon>Actinopterygii</taxon>
        <taxon>Neopterygii</taxon>
        <taxon>Teleostei</taxon>
        <taxon>Neoteleostei</taxon>
        <taxon>Acanthomorphata</taxon>
        <taxon>Ovalentaria</taxon>
        <taxon>Ambassidae</taxon>
        <taxon>Parambassis</taxon>
    </lineage>
</organism>
<dbReference type="PANTHER" id="PTHR34339">
    <property type="entry name" value="STIMULATOR OF INTERFERON GENES PROTEIN"/>
    <property type="match status" value="1"/>
</dbReference>
<feature type="region of interest" description="Disordered" evidence="14">
    <location>
        <begin position="387"/>
        <end position="443"/>
    </location>
</feature>
<evidence type="ECO:0000256" key="1">
    <source>
        <dbReference type="ARBA" id="ARBA00004457"/>
    </source>
</evidence>
<proteinExistence type="inferred from homology"/>
<evidence type="ECO:0000256" key="13">
    <source>
        <dbReference type="ARBA" id="ARBA00024169"/>
    </source>
</evidence>
<evidence type="ECO:0000256" key="9">
    <source>
        <dbReference type="ARBA" id="ARBA00022741"/>
    </source>
</evidence>
<evidence type="ECO:0000256" key="15">
    <source>
        <dbReference type="SAM" id="Phobius"/>
    </source>
</evidence>
<evidence type="ECO:0000256" key="7">
    <source>
        <dbReference type="ARBA" id="ARBA00018708"/>
    </source>
</evidence>
<feature type="transmembrane region" description="Helical" evidence="15">
    <location>
        <begin position="55"/>
        <end position="73"/>
    </location>
</feature>
<evidence type="ECO:0000256" key="6">
    <source>
        <dbReference type="ARBA" id="ARBA00009027"/>
    </source>
</evidence>
<dbReference type="FunFam" id="3.40.50.12100:FF:000001">
    <property type="entry name" value="Stimulator of interferon genes protein"/>
    <property type="match status" value="1"/>
</dbReference>
<dbReference type="GeneID" id="114442491"/>
<comment type="similarity">
    <text evidence="6">Belongs to the STING family.</text>
</comment>
<dbReference type="InterPro" id="IPR055432">
    <property type="entry name" value="STING_LBD"/>
</dbReference>
<dbReference type="Gene3D" id="3.40.50.12100">
    <property type="entry name" value="Stimulator of interferon genes protein"/>
    <property type="match status" value="1"/>
</dbReference>
<keyword evidence="12 15" id="KW-0472">Membrane</keyword>
<feature type="domain" description="STING transmembrane" evidence="17">
    <location>
        <begin position="81"/>
        <end position="192"/>
    </location>
</feature>
<dbReference type="GO" id="GO:0033116">
    <property type="term" value="C:endoplasmic reticulum-Golgi intermediate compartment membrane"/>
    <property type="evidence" value="ECO:0007669"/>
    <property type="project" value="UniProtKB-SubCell"/>
</dbReference>
<comment type="subcellular location">
    <subcellularLocation>
        <location evidence="4">Cytoplasm</location>
        <location evidence="4">Perinuclear region</location>
    </subcellularLocation>
    <subcellularLocation>
        <location evidence="3">Cytoplasmic vesicle</location>
        <location evidence="3">Autophagosome membrane</location>
        <topology evidence="3">Multi-pass membrane protein</topology>
    </subcellularLocation>
    <subcellularLocation>
        <location evidence="2">Endoplasmic reticulum membrane</location>
        <topology evidence="2">Multi-pass membrane protein</topology>
    </subcellularLocation>
    <subcellularLocation>
        <location evidence="1">Endoplasmic reticulum-Golgi intermediate compartment membrane</location>
        <topology evidence="1">Multi-pass membrane protein</topology>
    </subcellularLocation>
    <subcellularLocation>
        <location evidence="5">Golgi apparatus membrane</location>
        <topology evidence="5">Multi-pass membrane protein</topology>
    </subcellularLocation>
</comment>
<dbReference type="GO" id="GO:0000421">
    <property type="term" value="C:autophagosome membrane"/>
    <property type="evidence" value="ECO:0007669"/>
    <property type="project" value="UniProtKB-SubCell"/>
</dbReference>
<feature type="compositionally biased region" description="Basic and acidic residues" evidence="14">
    <location>
        <begin position="1"/>
        <end position="26"/>
    </location>
</feature>
<dbReference type="Proteomes" id="UP000515145">
    <property type="component" value="Chromosome 10"/>
</dbReference>
<feature type="compositionally biased region" description="Basic and acidic residues" evidence="14">
    <location>
        <begin position="405"/>
        <end position="414"/>
    </location>
</feature>
<dbReference type="GO" id="GO:0000045">
    <property type="term" value="P:autophagosome assembly"/>
    <property type="evidence" value="ECO:0007669"/>
    <property type="project" value="TreeGrafter"/>
</dbReference>
<dbReference type="GO" id="GO:0005789">
    <property type="term" value="C:endoplasmic reticulum membrane"/>
    <property type="evidence" value="ECO:0007669"/>
    <property type="project" value="UniProtKB-SubCell"/>
</dbReference>
<gene>
    <name evidence="19" type="primary">sting1</name>
</gene>
<dbReference type="InParanoid" id="A0A6P7J656"/>
<protein>
    <recommendedName>
        <fullName evidence="7">Stimulator of interferon genes protein</fullName>
    </recommendedName>
</protein>
<dbReference type="OrthoDB" id="6053839at2759"/>
<accession>A0A6P7J656</accession>
<dbReference type="GO" id="GO:0045087">
    <property type="term" value="P:innate immune response"/>
    <property type="evidence" value="ECO:0007669"/>
    <property type="project" value="TreeGrafter"/>
</dbReference>
<keyword evidence="11 15" id="KW-1133">Transmembrane helix</keyword>
<dbReference type="GO" id="GO:0048471">
    <property type="term" value="C:perinuclear region of cytoplasm"/>
    <property type="evidence" value="ECO:0007669"/>
    <property type="project" value="UniProtKB-SubCell"/>
</dbReference>
<evidence type="ECO:0000313" key="18">
    <source>
        <dbReference type="Proteomes" id="UP000515145"/>
    </source>
</evidence>
<evidence type="ECO:0000256" key="5">
    <source>
        <dbReference type="ARBA" id="ARBA00004653"/>
    </source>
</evidence>
<name>A0A6P7J656_9TELE</name>
<dbReference type="GO" id="GO:0035438">
    <property type="term" value="F:cyclic-di-GMP binding"/>
    <property type="evidence" value="ECO:0007669"/>
    <property type="project" value="TreeGrafter"/>
</dbReference>
<evidence type="ECO:0000256" key="2">
    <source>
        <dbReference type="ARBA" id="ARBA00004477"/>
    </source>
</evidence>
<keyword evidence="9" id="KW-0547">Nucleotide-binding</keyword>
<evidence type="ECO:0000256" key="11">
    <source>
        <dbReference type="ARBA" id="ARBA00022989"/>
    </source>
</evidence>
<feature type="domain" description="STING ligand-binding" evidence="16">
    <location>
        <begin position="194"/>
        <end position="379"/>
    </location>
</feature>
<evidence type="ECO:0000256" key="14">
    <source>
        <dbReference type="SAM" id="MobiDB-lite"/>
    </source>
</evidence>
<dbReference type="InterPro" id="IPR047191">
    <property type="entry name" value="STING_C_chordates"/>
</dbReference>
<dbReference type="GO" id="GO:0061709">
    <property type="term" value="P:reticulophagy"/>
    <property type="evidence" value="ECO:0007669"/>
    <property type="project" value="TreeGrafter"/>
</dbReference>
<evidence type="ECO:0000256" key="10">
    <source>
        <dbReference type="ARBA" id="ARBA00022824"/>
    </source>
</evidence>
<dbReference type="AlphaFoldDB" id="A0A6P7J656"/>
<dbReference type="InterPro" id="IPR038623">
    <property type="entry name" value="STING_C_sf"/>
</dbReference>
<evidence type="ECO:0000256" key="4">
    <source>
        <dbReference type="ARBA" id="ARBA00004556"/>
    </source>
</evidence>
<evidence type="ECO:0000313" key="19">
    <source>
        <dbReference type="RefSeq" id="XP_028271876.1"/>
    </source>
</evidence>
<feature type="compositionally biased region" description="Basic and acidic residues" evidence="14">
    <location>
        <begin position="427"/>
        <end position="443"/>
    </location>
</feature>
<evidence type="ECO:0000259" key="17">
    <source>
        <dbReference type="Pfam" id="PF23417"/>
    </source>
</evidence>
<evidence type="ECO:0000256" key="3">
    <source>
        <dbReference type="ARBA" id="ARBA00004542"/>
    </source>
</evidence>
<dbReference type="FunCoup" id="A0A6P7J656">
    <property type="interactions" value="958"/>
</dbReference>
<dbReference type="PANTHER" id="PTHR34339:SF1">
    <property type="entry name" value="STIMULATOR OF INTERFERON GENES PROTEIN"/>
    <property type="match status" value="1"/>
</dbReference>
<dbReference type="GO" id="GO:0051607">
    <property type="term" value="P:defense response to virus"/>
    <property type="evidence" value="ECO:0007669"/>
    <property type="project" value="TreeGrafter"/>
</dbReference>
<evidence type="ECO:0000256" key="8">
    <source>
        <dbReference type="ARBA" id="ARBA00022692"/>
    </source>
</evidence>
<sequence>MKVKVMNRERRRGERRGEERGRERAADQTLLSGSHTTMQCLRDQDALIPRPRGNLPKVCAAAMVAMTIGNILFLSPERFLSWVAIAILILTLGPLLYGLCQLAEEMLHHSKTRYQGRSLLSHMLPACGLGGKTLLTAGLAGLLLYVVGHPLPHKGQCWELLALVSTLYALFRSLGVLGPSEVEVSDMSEGRKMNVAHGLAWSFYLGYLRLVLPCLQDSIEAFCATHWASRPFRGRGSRKLLILVPLNANISHKLEDEDHNIRFYDNLPNNEINRAGVRGRVYKHSVYSVMDENGKAHECVVEYATPLLTLYSMSQESSAGFGEPERRQQVLLFYRTLQEILEHSLECRNRYKLILLNDKHDEDPHFLSKAILRHLEQQQKEEFCLGPPPHQEKAHPLEGTSLRNGEWRHPDPMSREPTLMISLERPQPLKEPVEDTEYYHRET</sequence>
<dbReference type="GO" id="GO:0061507">
    <property type="term" value="F:2',3'-cyclic GMP-AMP binding"/>
    <property type="evidence" value="ECO:0007669"/>
    <property type="project" value="TreeGrafter"/>
</dbReference>